<gene>
    <name evidence="3" type="ORF">RND81_10G133500</name>
</gene>
<evidence type="ECO:0000256" key="1">
    <source>
        <dbReference type="SAM" id="Phobius"/>
    </source>
</evidence>
<name>A0AAW1I1K3_SAPOF</name>
<keyword evidence="1" id="KW-0472">Membrane</keyword>
<keyword evidence="4" id="KW-1185">Reference proteome</keyword>
<sequence length="122" mass="13544">MSLPLLLTLYSCVSISSSLPNSLFPLSHLISRPLQFFLRLHLKMGCKCGFRPIFGWSIYCAYHPPLSPSSARRGIGFAPLDCSVFYSIGVIVFLCSYSNFCSVCLATISQHHNGRTTPHKSK</sequence>
<protein>
    <submittedName>
        <fullName evidence="3">Uncharacterized protein</fullName>
    </submittedName>
</protein>
<organism evidence="3 4">
    <name type="scientific">Saponaria officinalis</name>
    <name type="common">Common soapwort</name>
    <name type="synonym">Lychnis saponaria</name>
    <dbReference type="NCBI Taxonomy" id="3572"/>
    <lineage>
        <taxon>Eukaryota</taxon>
        <taxon>Viridiplantae</taxon>
        <taxon>Streptophyta</taxon>
        <taxon>Embryophyta</taxon>
        <taxon>Tracheophyta</taxon>
        <taxon>Spermatophyta</taxon>
        <taxon>Magnoliopsida</taxon>
        <taxon>eudicotyledons</taxon>
        <taxon>Gunneridae</taxon>
        <taxon>Pentapetalae</taxon>
        <taxon>Caryophyllales</taxon>
        <taxon>Caryophyllaceae</taxon>
        <taxon>Caryophylleae</taxon>
        <taxon>Saponaria</taxon>
    </lineage>
</organism>
<evidence type="ECO:0000313" key="4">
    <source>
        <dbReference type="Proteomes" id="UP001443914"/>
    </source>
</evidence>
<feature type="chain" id="PRO_5043553422" evidence="2">
    <location>
        <begin position="19"/>
        <end position="122"/>
    </location>
</feature>
<feature type="transmembrane region" description="Helical" evidence="1">
    <location>
        <begin position="84"/>
        <end position="108"/>
    </location>
</feature>
<evidence type="ECO:0000313" key="3">
    <source>
        <dbReference type="EMBL" id="KAK9683340.1"/>
    </source>
</evidence>
<keyword evidence="2" id="KW-0732">Signal</keyword>
<dbReference type="Proteomes" id="UP001443914">
    <property type="component" value="Unassembled WGS sequence"/>
</dbReference>
<feature type="signal peptide" evidence="2">
    <location>
        <begin position="1"/>
        <end position="18"/>
    </location>
</feature>
<keyword evidence="1" id="KW-0812">Transmembrane</keyword>
<reference evidence="3" key="1">
    <citation type="submission" date="2024-03" db="EMBL/GenBank/DDBJ databases">
        <title>WGS assembly of Saponaria officinalis var. Norfolk2.</title>
        <authorList>
            <person name="Jenkins J."/>
            <person name="Shu S."/>
            <person name="Grimwood J."/>
            <person name="Barry K."/>
            <person name="Goodstein D."/>
            <person name="Schmutz J."/>
            <person name="Leebens-Mack J."/>
            <person name="Osbourn A."/>
        </authorList>
    </citation>
    <scope>NUCLEOTIDE SEQUENCE [LARGE SCALE GENOMIC DNA]</scope>
    <source>
        <strain evidence="3">JIC</strain>
    </source>
</reference>
<dbReference type="EMBL" id="JBDFQZ010000010">
    <property type="protein sequence ID" value="KAK9683340.1"/>
    <property type="molecule type" value="Genomic_DNA"/>
</dbReference>
<accession>A0AAW1I1K3</accession>
<comment type="caution">
    <text evidence="3">The sequence shown here is derived from an EMBL/GenBank/DDBJ whole genome shotgun (WGS) entry which is preliminary data.</text>
</comment>
<dbReference type="AlphaFoldDB" id="A0AAW1I1K3"/>
<proteinExistence type="predicted"/>
<evidence type="ECO:0000256" key="2">
    <source>
        <dbReference type="SAM" id="SignalP"/>
    </source>
</evidence>
<keyword evidence="1" id="KW-1133">Transmembrane helix</keyword>